<accession>A0ACC2K9C0</accession>
<evidence type="ECO:0000313" key="2">
    <source>
        <dbReference type="Proteomes" id="UP001234297"/>
    </source>
</evidence>
<name>A0ACC2K9C0_PERAE</name>
<organism evidence="1 2">
    <name type="scientific">Persea americana</name>
    <name type="common">Avocado</name>
    <dbReference type="NCBI Taxonomy" id="3435"/>
    <lineage>
        <taxon>Eukaryota</taxon>
        <taxon>Viridiplantae</taxon>
        <taxon>Streptophyta</taxon>
        <taxon>Embryophyta</taxon>
        <taxon>Tracheophyta</taxon>
        <taxon>Spermatophyta</taxon>
        <taxon>Magnoliopsida</taxon>
        <taxon>Magnoliidae</taxon>
        <taxon>Laurales</taxon>
        <taxon>Lauraceae</taxon>
        <taxon>Persea</taxon>
    </lineage>
</organism>
<comment type="caution">
    <text evidence="1">The sequence shown here is derived from an EMBL/GenBank/DDBJ whole genome shotgun (WGS) entry which is preliminary data.</text>
</comment>
<dbReference type="EMBL" id="CM056812">
    <property type="protein sequence ID" value="KAJ8617739.1"/>
    <property type="molecule type" value="Genomic_DNA"/>
</dbReference>
<sequence length="65" mass="7522">MFKVGVDLWLALLYRLWNEDKVPEGEFAALCGTNICLRHVYLPVKKFYLLQTHVCFSSQAICLES</sequence>
<protein>
    <submittedName>
        <fullName evidence="1">Uncharacterized protein</fullName>
    </submittedName>
</protein>
<gene>
    <name evidence="1" type="ORF">MRB53_013925</name>
</gene>
<dbReference type="Proteomes" id="UP001234297">
    <property type="component" value="Chromosome 4"/>
</dbReference>
<evidence type="ECO:0000313" key="1">
    <source>
        <dbReference type="EMBL" id="KAJ8617739.1"/>
    </source>
</evidence>
<reference evidence="1 2" key="1">
    <citation type="journal article" date="2022" name="Hortic Res">
        <title>A haplotype resolved chromosomal level avocado genome allows analysis of novel avocado genes.</title>
        <authorList>
            <person name="Nath O."/>
            <person name="Fletcher S.J."/>
            <person name="Hayward A."/>
            <person name="Shaw L.M."/>
            <person name="Masouleh A.K."/>
            <person name="Furtado A."/>
            <person name="Henry R.J."/>
            <person name="Mitter N."/>
        </authorList>
    </citation>
    <scope>NUCLEOTIDE SEQUENCE [LARGE SCALE GENOMIC DNA]</scope>
    <source>
        <strain evidence="2">cv. Hass</strain>
    </source>
</reference>
<keyword evidence="2" id="KW-1185">Reference proteome</keyword>
<proteinExistence type="predicted"/>